<dbReference type="Proteomes" id="UP000481339">
    <property type="component" value="Unassembled WGS sequence"/>
</dbReference>
<evidence type="ECO:0000313" key="1">
    <source>
        <dbReference type="EMBL" id="KAB1632965.1"/>
    </source>
</evidence>
<dbReference type="EMBL" id="WBKA01000002">
    <property type="protein sequence ID" value="KAB1632965.1"/>
    <property type="molecule type" value="Genomic_DNA"/>
</dbReference>
<protein>
    <submittedName>
        <fullName evidence="1">Uncharacterized protein</fullName>
    </submittedName>
</protein>
<dbReference type="RefSeq" id="WP_158035887.1">
    <property type="nucleotide sequence ID" value="NZ_BAAAZV010000003.1"/>
</dbReference>
<sequence>MTRNLPVKPVVRDGRTYYPLERADQLPEAVGDDQHFTRAGVPVRFTRVSGRTWVVHREDRPGSTGVLVLQDDGRYLYSASAAADSGFPGWRIPVQRLTWESFLDLFTDTGEQTAASRG</sequence>
<dbReference type="AlphaFoldDB" id="A0A7C8FRL1"/>
<evidence type="ECO:0000313" key="2">
    <source>
        <dbReference type="Proteomes" id="UP000481339"/>
    </source>
</evidence>
<comment type="caution">
    <text evidence="1">The sequence shown here is derived from an EMBL/GenBank/DDBJ whole genome shotgun (WGS) entry which is preliminary data.</text>
</comment>
<keyword evidence="2" id="KW-1185">Reference proteome</keyword>
<gene>
    <name evidence="1" type="ORF">F8O02_03675</name>
</gene>
<proteinExistence type="predicted"/>
<reference evidence="1 2" key="1">
    <citation type="submission" date="2019-09" db="EMBL/GenBank/DDBJ databases">
        <title>Phylogeny of genus Pseudoclavibacter and closely related genus.</title>
        <authorList>
            <person name="Li Y."/>
        </authorList>
    </citation>
    <scope>NUCLEOTIDE SEQUENCE [LARGE SCALE GENOMIC DNA]</scope>
    <source>
        <strain evidence="1 2">JCM 16921</strain>
    </source>
</reference>
<dbReference type="OrthoDB" id="5118642at2"/>
<name>A0A7C8FRL1_9MICO</name>
<organism evidence="1 2">
    <name type="scientific">Pseudoclavibacter caeni</name>
    <dbReference type="NCBI Taxonomy" id="908846"/>
    <lineage>
        <taxon>Bacteria</taxon>
        <taxon>Bacillati</taxon>
        <taxon>Actinomycetota</taxon>
        <taxon>Actinomycetes</taxon>
        <taxon>Micrococcales</taxon>
        <taxon>Microbacteriaceae</taxon>
        <taxon>Pseudoclavibacter</taxon>
    </lineage>
</organism>
<accession>A0A7C8FRL1</accession>